<evidence type="ECO:0000259" key="9">
    <source>
        <dbReference type="PROSITE" id="PS50885"/>
    </source>
</evidence>
<evidence type="ECO:0000259" key="8">
    <source>
        <dbReference type="PROSITE" id="PS50111"/>
    </source>
</evidence>
<keyword evidence="11" id="KW-1185">Reference proteome</keyword>
<dbReference type="GO" id="GO:0007165">
    <property type="term" value="P:signal transduction"/>
    <property type="evidence" value="ECO:0007669"/>
    <property type="project" value="UniProtKB-KW"/>
</dbReference>
<evidence type="ECO:0000256" key="4">
    <source>
        <dbReference type="ARBA" id="ARBA00023224"/>
    </source>
</evidence>
<evidence type="ECO:0000313" key="11">
    <source>
        <dbReference type="Proteomes" id="UP000253908"/>
    </source>
</evidence>
<dbReference type="PROSITE" id="PS50111">
    <property type="entry name" value="CHEMOTAXIS_TRANSDUC_2"/>
    <property type="match status" value="1"/>
</dbReference>
<feature type="transmembrane region" description="Helical" evidence="7">
    <location>
        <begin position="30"/>
        <end position="51"/>
    </location>
</feature>
<dbReference type="InterPro" id="IPR004089">
    <property type="entry name" value="MCPsignal_dom"/>
</dbReference>
<dbReference type="PROSITE" id="PS50885">
    <property type="entry name" value="HAMP"/>
    <property type="match status" value="1"/>
</dbReference>
<dbReference type="Proteomes" id="UP000253908">
    <property type="component" value="Chromosome"/>
</dbReference>
<dbReference type="Gene3D" id="1.10.287.950">
    <property type="entry name" value="Methyl-accepting chemotaxis protein"/>
    <property type="match status" value="1"/>
</dbReference>
<dbReference type="PANTHER" id="PTHR32089">
    <property type="entry name" value="METHYL-ACCEPTING CHEMOTAXIS PROTEIN MCPB"/>
    <property type="match status" value="1"/>
</dbReference>
<dbReference type="SMART" id="SM00283">
    <property type="entry name" value="MA"/>
    <property type="match status" value="1"/>
</dbReference>
<evidence type="ECO:0000313" key="10">
    <source>
        <dbReference type="EMBL" id="AXI11061.1"/>
    </source>
</evidence>
<feature type="domain" description="HAMP" evidence="9">
    <location>
        <begin position="53"/>
        <end position="106"/>
    </location>
</feature>
<keyword evidence="7" id="KW-0812">Transmembrane</keyword>
<accession>A0A345PM31</accession>
<dbReference type="OrthoDB" id="2168386at2"/>
<evidence type="ECO:0000256" key="6">
    <source>
        <dbReference type="PROSITE-ProRule" id="PRU00284"/>
    </source>
</evidence>
<keyword evidence="4 6" id="KW-0807">Transducer</keyword>
<dbReference type="EMBL" id="CP024848">
    <property type="protein sequence ID" value="AXI11061.1"/>
    <property type="molecule type" value="Genomic_DNA"/>
</dbReference>
<keyword evidence="7" id="KW-1133">Transmembrane helix</keyword>
<organism evidence="10 11">
    <name type="scientific">Oceanobacillus zhaokaii</name>
    <dbReference type="NCBI Taxonomy" id="2052660"/>
    <lineage>
        <taxon>Bacteria</taxon>
        <taxon>Bacillati</taxon>
        <taxon>Bacillota</taxon>
        <taxon>Bacilli</taxon>
        <taxon>Bacillales</taxon>
        <taxon>Bacillaceae</taxon>
        <taxon>Oceanobacillus</taxon>
    </lineage>
</organism>
<gene>
    <name evidence="10" type="ORF">CUC15_01135</name>
</gene>
<sequence length="411" mass="44046">MYDPTQSETIGTIGITQDISVINDTKERSLYIGLVIMAITIIVVILVSMKFSRSISNPIKQIARAMLELSKGNLKTKITLSKRNDEIGELLADMKLMQDTLHDTISNVAAASNNVASQSGELTQLANEVTTGSQQISLTMEEIAAGTEKQADSTSELSSAMGSFSVKIQDTNEEGAKVRKTSMEVLELTSHGKQLMESSNQQMMEIDEIVKGSVEKMDTLEAGSQQISQLVSIIEEVANQTNLLALNAAIEAARAGEHGKGFAVVADEVRRLAEQVSVSVLDITQVVSNIQSESQAVAESLKAGYAEVKLGTSQIKTTAETLNKINSATTEMVDYITVITGNLSEIADGSNEMNVAIQEIAAITEESAAGIEETSATAQQSSSSMVEVAGSSVELEMLAEKLNELVRRFKI</sequence>
<evidence type="ECO:0000256" key="3">
    <source>
        <dbReference type="ARBA" id="ARBA00023136"/>
    </source>
</evidence>
<proteinExistence type="inferred from homology"/>
<dbReference type="GO" id="GO:0005886">
    <property type="term" value="C:plasma membrane"/>
    <property type="evidence" value="ECO:0007669"/>
    <property type="project" value="UniProtKB-SubCell"/>
</dbReference>
<dbReference type="PANTHER" id="PTHR32089:SF112">
    <property type="entry name" value="LYSOZYME-LIKE PROTEIN-RELATED"/>
    <property type="match status" value="1"/>
</dbReference>
<dbReference type="SMART" id="SM00304">
    <property type="entry name" value="HAMP"/>
    <property type="match status" value="1"/>
</dbReference>
<comment type="subcellular location">
    <subcellularLocation>
        <location evidence="1">Cell membrane</location>
    </subcellularLocation>
</comment>
<dbReference type="CDD" id="cd06225">
    <property type="entry name" value="HAMP"/>
    <property type="match status" value="1"/>
</dbReference>
<keyword evidence="2" id="KW-1003">Cell membrane</keyword>
<protein>
    <submittedName>
        <fullName evidence="10">Methyl-accepting chemotaxis protein</fullName>
    </submittedName>
</protein>
<evidence type="ECO:0000256" key="2">
    <source>
        <dbReference type="ARBA" id="ARBA00022475"/>
    </source>
</evidence>
<comment type="similarity">
    <text evidence="5">Belongs to the methyl-accepting chemotaxis (MCP) protein family.</text>
</comment>
<keyword evidence="3 7" id="KW-0472">Membrane</keyword>
<dbReference type="Gene3D" id="6.10.340.10">
    <property type="match status" value="1"/>
</dbReference>
<evidence type="ECO:0000256" key="1">
    <source>
        <dbReference type="ARBA" id="ARBA00004236"/>
    </source>
</evidence>
<dbReference type="InterPro" id="IPR003660">
    <property type="entry name" value="HAMP_dom"/>
</dbReference>
<feature type="domain" description="Methyl-accepting transducer" evidence="8">
    <location>
        <begin position="125"/>
        <end position="375"/>
    </location>
</feature>
<name>A0A345PM31_9BACI</name>
<evidence type="ECO:0000256" key="5">
    <source>
        <dbReference type="ARBA" id="ARBA00029447"/>
    </source>
</evidence>
<evidence type="ECO:0000256" key="7">
    <source>
        <dbReference type="SAM" id="Phobius"/>
    </source>
</evidence>
<dbReference type="AlphaFoldDB" id="A0A345PM31"/>
<dbReference type="SUPFAM" id="SSF58104">
    <property type="entry name" value="Methyl-accepting chemotaxis protein (MCP) signaling domain"/>
    <property type="match status" value="1"/>
</dbReference>
<reference evidence="11" key="1">
    <citation type="submission" date="2017-11" db="EMBL/GenBank/DDBJ databases">
        <authorList>
            <person name="Zhu W."/>
        </authorList>
    </citation>
    <scope>NUCLEOTIDE SEQUENCE [LARGE SCALE GENOMIC DNA]</scope>
    <source>
        <strain evidence="11">160</strain>
    </source>
</reference>
<dbReference type="Pfam" id="PF00015">
    <property type="entry name" value="MCPsignal"/>
    <property type="match status" value="1"/>
</dbReference>
<dbReference type="Pfam" id="PF00672">
    <property type="entry name" value="HAMP"/>
    <property type="match status" value="1"/>
</dbReference>
<dbReference type="KEGG" id="ocn:CUC15_01135"/>